<dbReference type="Gene3D" id="3.40.50.150">
    <property type="entry name" value="Vaccinia Virus protein VP39"/>
    <property type="match status" value="1"/>
</dbReference>
<feature type="domain" description="Methyltransferase type 11" evidence="1">
    <location>
        <begin position="24"/>
        <end position="65"/>
    </location>
</feature>
<protein>
    <recommendedName>
        <fullName evidence="1">Methyltransferase type 11 domain-containing protein</fullName>
    </recommendedName>
</protein>
<reference evidence="2" key="1">
    <citation type="journal article" date="2014" name="Front. Microbiol.">
        <title>High frequency of phylogenetically diverse reductive dehalogenase-homologous genes in deep subseafloor sedimentary metagenomes.</title>
        <authorList>
            <person name="Kawai M."/>
            <person name="Futagami T."/>
            <person name="Toyoda A."/>
            <person name="Takaki Y."/>
            <person name="Nishi S."/>
            <person name="Hori S."/>
            <person name="Arai W."/>
            <person name="Tsubouchi T."/>
            <person name="Morono Y."/>
            <person name="Uchiyama I."/>
            <person name="Ito T."/>
            <person name="Fujiyama A."/>
            <person name="Inagaki F."/>
            <person name="Takami H."/>
        </authorList>
    </citation>
    <scope>NUCLEOTIDE SEQUENCE</scope>
    <source>
        <strain evidence="2">Expedition CK06-06</strain>
    </source>
</reference>
<comment type="caution">
    <text evidence="2">The sequence shown here is derived from an EMBL/GenBank/DDBJ whole genome shotgun (WGS) entry which is preliminary data.</text>
</comment>
<dbReference type="InterPro" id="IPR029063">
    <property type="entry name" value="SAM-dependent_MTases_sf"/>
</dbReference>
<gene>
    <name evidence="2" type="ORF">S01H4_50944</name>
</gene>
<accession>X1BKD4</accession>
<dbReference type="SUPFAM" id="SSF53335">
    <property type="entry name" value="S-adenosyl-L-methionine-dependent methyltransferases"/>
    <property type="match status" value="1"/>
</dbReference>
<organism evidence="2">
    <name type="scientific">marine sediment metagenome</name>
    <dbReference type="NCBI Taxonomy" id="412755"/>
    <lineage>
        <taxon>unclassified sequences</taxon>
        <taxon>metagenomes</taxon>
        <taxon>ecological metagenomes</taxon>
    </lineage>
</organism>
<dbReference type="Pfam" id="PF08241">
    <property type="entry name" value="Methyltransf_11"/>
    <property type="match status" value="1"/>
</dbReference>
<dbReference type="GO" id="GO:0008757">
    <property type="term" value="F:S-adenosylmethionine-dependent methyltransferase activity"/>
    <property type="evidence" value="ECO:0007669"/>
    <property type="project" value="InterPro"/>
</dbReference>
<dbReference type="EMBL" id="BART01028965">
    <property type="protein sequence ID" value="GAG95470.1"/>
    <property type="molecule type" value="Genomic_DNA"/>
</dbReference>
<sequence>IDGYVGLDKRDLGQEIIWEIQDGIPLPDNSCIEIIASHIIEHFDENETIEIMDECWRVLKPNGVLKITSPDISSSTAYIPQHKQRLTIHYFSFFTSPTLYQNYGIRPWKFLKKEVVQLRGTKRDLQVELIPEDK</sequence>
<dbReference type="AlphaFoldDB" id="X1BKD4"/>
<feature type="non-terminal residue" evidence="2">
    <location>
        <position position="1"/>
    </location>
</feature>
<dbReference type="InterPro" id="IPR013216">
    <property type="entry name" value="Methyltransf_11"/>
</dbReference>
<evidence type="ECO:0000313" key="2">
    <source>
        <dbReference type="EMBL" id="GAG95470.1"/>
    </source>
</evidence>
<evidence type="ECO:0000259" key="1">
    <source>
        <dbReference type="Pfam" id="PF08241"/>
    </source>
</evidence>
<name>X1BKD4_9ZZZZ</name>
<proteinExistence type="predicted"/>